<proteinExistence type="predicted"/>
<dbReference type="eggNOG" id="ENOG5033FBA">
    <property type="taxonomic scope" value="Bacteria"/>
</dbReference>
<dbReference type="RefSeq" id="WP_034801024.1">
    <property type="nucleotide sequence ID" value="NZ_AWSA01000003.1"/>
</dbReference>
<dbReference type="EMBL" id="AWSA01000003">
    <property type="protein sequence ID" value="EWT03343.1"/>
    <property type="molecule type" value="Genomic_DNA"/>
</dbReference>
<keyword evidence="2" id="KW-1185">Reference proteome</keyword>
<protein>
    <submittedName>
        <fullName evidence="1">Fis family transcriptional regulator</fullName>
    </submittedName>
</protein>
<gene>
    <name evidence="1" type="ORF">N865_19210</name>
</gene>
<evidence type="ECO:0000313" key="2">
    <source>
        <dbReference type="Proteomes" id="UP000019489"/>
    </source>
</evidence>
<comment type="caution">
    <text evidence="1">The sequence shown here is derived from an EMBL/GenBank/DDBJ whole genome shotgun (WGS) entry which is preliminary data.</text>
</comment>
<dbReference type="STRING" id="1386089.N865_19210"/>
<accession>W9GET4</accession>
<sequence length="488" mass="50327">MIENPSRTVPAASFDPVAGAVVITDLTVADKAVATEALRWSTGRRGSAVPAQQMVGVDLGGFVTQALAVGAQAIACAGGAQDTFELERLVADVAARTEASSAQAADVTGSAVKAAAESVAKATDAARTVIAEAGASTRAAYAETVKSTTDALRADVERIFGGESPELLAKLGPVLESVGRKIGDQAFKQTDELLGKVSRQFDPADPTSPFAKQAKTLADQQKMFTDAMDKNHLALIGKVDELAKAVEVQKAAAAAVTRTASVTPLKGGTFESEVNGVMEAIAAGLGDEYADMGGVTGSIQRCKKGDGVLTIAGGVARVVVEMHDSMDGRVWNDYLDESERNREAAASIGVVRTAAQNKGQTIRVLGARRVVLAFDPASDDSDLLRTVVQLMRVSALAASSRRDVEGLETAEEQIGAATLLLDRINKIRSASGSIRKSADAIDKECNTVQSGVQSHLSKALDALAGVAMEAAELAADPAPETGHASGAA</sequence>
<dbReference type="Proteomes" id="UP000019489">
    <property type="component" value="Unassembled WGS sequence"/>
</dbReference>
<evidence type="ECO:0000313" key="1">
    <source>
        <dbReference type="EMBL" id="EWT03343.1"/>
    </source>
</evidence>
<dbReference type="AlphaFoldDB" id="W9GET4"/>
<name>W9GET4_9MICO</name>
<reference evidence="1 2" key="1">
    <citation type="submission" date="2013-08" db="EMBL/GenBank/DDBJ databases">
        <title>Intrasporangium oryzae NRRL B-24470.</title>
        <authorList>
            <person name="Liu H."/>
            <person name="Wang G."/>
        </authorList>
    </citation>
    <scope>NUCLEOTIDE SEQUENCE [LARGE SCALE GENOMIC DNA]</scope>
    <source>
        <strain evidence="1 2">NRRL B-24470</strain>
    </source>
</reference>
<organism evidence="1 2">
    <name type="scientific">Intrasporangium oryzae NRRL B-24470</name>
    <dbReference type="NCBI Taxonomy" id="1386089"/>
    <lineage>
        <taxon>Bacteria</taxon>
        <taxon>Bacillati</taxon>
        <taxon>Actinomycetota</taxon>
        <taxon>Actinomycetes</taxon>
        <taxon>Micrococcales</taxon>
        <taxon>Intrasporangiaceae</taxon>
        <taxon>Intrasporangium</taxon>
    </lineage>
</organism>